<gene>
    <name evidence="1" type="ORF">SPELUC_LOCUS15180</name>
</gene>
<evidence type="ECO:0000313" key="2">
    <source>
        <dbReference type="Proteomes" id="UP000789366"/>
    </source>
</evidence>
<proteinExistence type="predicted"/>
<sequence>MSLEYLSNFCENLFKNKKEKISFKYLHDICENLFQNKKEIVLDIIQKNSNTKDIIYKERLDAVCNHLLKRFENEEKYIETPEDIEFLNELSDSIKKKLNSTYLFFQDKKISDVILMNMFTREPLSIYGKHMKLSYNYYRIQLLLSHASEFEYSEYLDIINNLFSKRLDKTLLKYFDLHTTDSIFSKDLLSIVLLAESFYFKYARKDFLPNNPIKLQYLVKYKKYSDYKKSKELEATDLCG</sequence>
<feature type="non-terminal residue" evidence="1">
    <location>
        <position position="240"/>
    </location>
</feature>
<evidence type="ECO:0000313" key="1">
    <source>
        <dbReference type="EMBL" id="CAG8761789.1"/>
    </source>
</evidence>
<name>A0ACA9QU11_9GLOM</name>
<keyword evidence="2" id="KW-1185">Reference proteome</keyword>
<organism evidence="1 2">
    <name type="scientific">Cetraspora pellucida</name>
    <dbReference type="NCBI Taxonomy" id="1433469"/>
    <lineage>
        <taxon>Eukaryota</taxon>
        <taxon>Fungi</taxon>
        <taxon>Fungi incertae sedis</taxon>
        <taxon>Mucoromycota</taxon>
        <taxon>Glomeromycotina</taxon>
        <taxon>Glomeromycetes</taxon>
        <taxon>Diversisporales</taxon>
        <taxon>Gigasporaceae</taxon>
        <taxon>Cetraspora</taxon>
    </lineage>
</organism>
<comment type="caution">
    <text evidence="1">The sequence shown here is derived from an EMBL/GenBank/DDBJ whole genome shotgun (WGS) entry which is preliminary data.</text>
</comment>
<protein>
    <submittedName>
        <fullName evidence="1">667_t:CDS:1</fullName>
    </submittedName>
</protein>
<accession>A0ACA9QU11</accession>
<dbReference type="EMBL" id="CAJVPW010048763">
    <property type="protein sequence ID" value="CAG8761789.1"/>
    <property type="molecule type" value="Genomic_DNA"/>
</dbReference>
<reference evidence="1" key="1">
    <citation type="submission" date="2021-06" db="EMBL/GenBank/DDBJ databases">
        <authorList>
            <person name="Kallberg Y."/>
            <person name="Tangrot J."/>
            <person name="Rosling A."/>
        </authorList>
    </citation>
    <scope>NUCLEOTIDE SEQUENCE</scope>
    <source>
        <strain evidence="1">28 12/20/2015</strain>
    </source>
</reference>
<dbReference type="Proteomes" id="UP000789366">
    <property type="component" value="Unassembled WGS sequence"/>
</dbReference>